<dbReference type="PANTHER" id="PTHR12659:SF4">
    <property type="entry name" value="RHO-GAP DOMAIN-CONTAINING PROTEIN"/>
    <property type="match status" value="1"/>
</dbReference>
<dbReference type="InterPro" id="IPR008936">
    <property type="entry name" value="Rho_GTPase_activation_prot"/>
</dbReference>
<feature type="region of interest" description="Disordered" evidence="1">
    <location>
        <begin position="23"/>
        <end position="108"/>
    </location>
</feature>
<dbReference type="GO" id="GO:0007165">
    <property type="term" value="P:signal transduction"/>
    <property type="evidence" value="ECO:0007669"/>
    <property type="project" value="InterPro"/>
</dbReference>
<evidence type="ECO:0000256" key="1">
    <source>
        <dbReference type="SAM" id="MobiDB-lite"/>
    </source>
</evidence>
<reference evidence="3" key="1">
    <citation type="submission" date="2025-08" db="UniProtKB">
        <authorList>
            <consortium name="Ensembl"/>
        </authorList>
    </citation>
    <scope>IDENTIFICATION</scope>
</reference>
<accession>A0A672KBK5</accession>
<dbReference type="Ensembl" id="ENSSGRT00000009810.1">
    <property type="protein sequence ID" value="ENSSGRP00000008998.1"/>
    <property type="gene ID" value="ENSSGRG00000006086.1"/>
</dbReference>
<dbReference type="PANTHER" id="PTHR12659">
    <property type="entry name" value="RHO-TYPE GTPASE ACTIVATING PROTEIN"/>
    <property type="match status" value="1"/>
</dbReference>
<protein>
    <submittedName>
        <fullName evidence="3">Si:dkeyp-23e4.3</fullName>
    </submittedName>
</protein>
<reference evidence="3" key="2">
    <citation type="submission" date="2025-09" db="UniProtKB">
        <authorList>
            <consortium name="Ensembl"/>
        </authorList>
    </citation>
    <scope>IDENTIFICATION</scope>
</reference>
<dbReference type="Proteomes" id="UP000472262">
    <property type="component" value="Unassembled WGS sequence"/>
</dbReference>
<feature type="compositionally biased region" description="Low complexity" evidence="1">
    <location>
        <begin position="169"/>
        <end position="197"/>
    </location>
</feature>
<name>A0A672KBK5_SINGR</name>
<dbReference type="InterPro" id="IPR000198">
    <property type="entry name" value="RhoGAP_dom"/>
</dbReference>
<evidence type="ECO:0000313" key="3">
    <source>
        <dbReference type="Ensembl" id="ENSSGRP00000008998.1"/>
    </source>
</evidence>
<feature type="compositionally biased region" description="Polar residues" evidence="1">
    <location>
        <begin position="63"/>
        <end position="86"/>
    </location>
</feature>
<dbReference type="PROSITE" id="PS50238">
    <property type="entry name" value="RHOGAP"/>
    <property type="match status" value="1"/>
</dbReference>
<dbReference type="Pfam" id="PF00620">
    <property type="entry name" value="RhoGAP"/>
    <property type="match status" value="1"/>
</dbReference>
<dbReference type="AlphaFoldDB" id="A0A672KBK5"/>
<dbReference type="SMART" id="SM00324">
    <property type="entry name" value="RhoGAP"/>
    <property type="match status" value="1"/>
</dbReference>
<sequence>VDDDDLLHSLNCSISRLRRSGSCESSFTNSRERRELCSTHRFSNADSERGSASNKIAEEPETSRSSSRCPSNYKPQSPDNSSSRPPSLSEHHILSSEECLPERPPVEKDKSLLRKMEKLRLRGSTLQPHTQSGKARPVISGPIIQEGLGEEKLKHLQCLDLVRLQDKTVNPVSCSSPSQSSSSSLESSSAVSTPSPVTKVRSNSKRHGLSKQEDNQKQINEQHFNNQHNLDVNNVFEIPHGHKPGKFPTVLLHNSTFSPINNTSVSWKTGSFHTCDHRVSIYDNVPDHMKILDDVFSDLDCVMERICGLQQLVNSWTDKLQLGQEKLVDFIHFRIQRPLWSSAQMLSMSNPSTDIEAKSAPHVSILQRLSLLRLTALMDKYSPFSKKVPDFFYRKVKPSEHKSRKVFGVPLLKSIQQSGKPLTQSILRAMEFLSTECLDQVGLFRKSGLKSRIQNLRHMVEADPDGMSFENQLAFDVADMLKQYFRDLPEPVFSSKLCESFLLFSCWQNEPLCRLMYATVAVLSIRTSTCLPHKHPLKRIKARRTASNSRQLMCQCSWGPVQAPDTASSSNVAPQPVVEASV</sequence>
<feature type="region of interest" description="Disordered" evidence="1">
    <location>
        <begin position="169"/>
        <end position="214"/>
    </location>
</feature>
<dbReference type="GO" id="GO:0005096">
    <property type="term" value="F:GTPase activator activity"/>
    <property type="evidence" value="ECO:0007669"/>
    <property type="project" value="TreeGrafter"/>
</dbReference>
<keyword evidence="4" id="KW-1185">Reference proteome</keyword>
<evidence type="ECO:0000313" key="4">
    <source>
        <dbReference type="Proteomes" id="UP000472262"/>
    </source>
</evidence>
<dbReference type="GO" id="GO:0030036">
    <property type="term" value="P:actin cytoskeleton organization"/>
    <property type="evidence" value="ECO:0007669"/>
    <property type="project" value="TreeGrafter"/>
</dbReference>
<organism evidence="3 4">
    <name type="scientific">Sinocyclocheilus grahami</name>
    <name type="common">Dianchi golden-line fish</name>
    <name type="synonym">Barbus grahami</name>
    <dbReference type="NCBI Taxonomy" id="75366"/>
    <lineage>
        <taxon>Eukaryota</taxon>
        <taxon>Metazoa</taxon>
        <taxon>Chordata</taxon>
        <taxon>Craniata</taxon>
        <taxon>Vertebrata</taxon>
        <taxon>Euteleostomi</taxon>
        <taxon>Actinopterygii</taxon>
        <taxon>Neopterygii</taxon>
        <taxon>Teleostei</taxon>
        <taxon>Ostariophysi</taxon>
        <taxon>Cypriniformes</taxon>
        <taxon>Cyprinidae</taxon>
        <taxon>Cyprininae</taxon>
        <taxon>Sinocyclocheilus</taxon>
    </lineage>
</organism>
<feature type="compositionally biased region" description="Polar residues" evidence="1">
    <location>
        <begin position="40"/>
        <end position="54"/>
    </location>
</feature>
<dbReference type="Gene3D" id="1.10.555.10">
    <property type="entry name" value="Rho GTPase activation protein"/>
    <property type="match status" value="1"/>
</dbReference>
<dbReference type="GO" id="GO:0035023">
    <property type="term" value="P:regulation of Rho protein signal transduction"/>
    <property type="evidence" value="ECO:0007669"/>
    <property type="project" value="TreeGrafter"/>
</dbReference>
<dbReference type="InParanoid" id="A0A672KBK5"/>
<feature type="compositionally biased region" description="Basic and acidic residues" evidence="1">
    <location>
        <begin position="89"/>
        <end position="108"/>
    </location>
</feature>
<proteinExistence type="predicted"/>
<feature type="domain" description="Rho-GAP" evidence="2">
    <location>
        <begin position="409"/>
        <end position="582"/>
    </location>
</feature>
<dbReference type="SUPFAM" id="SSF48350">
    <property type="entry name" value="GTPase activation domain, GAP"/>
    <property type="match status" value="1"/>
</dbReference>
<evidence type="ECO:0000259" key="2">
    <source>
        <dbReference type="PROSITE" id="PS50238"/>
    </source>
</evidence>